<gene>
    <name evidence="5" type="ORF">IMCC3088_550</name>
</gene>
<organism evidence="5 6">
    <name type="scientific">Aequoribacter fuscus</name>
    <dbReference type="NCBI Taxonomy" id="2518989"/>
    <lineage>
        <taxon>Bacteria</taxon>
        <taxon>Pseudomonadati</taxon>
        <taxon>Pseudomonadota</taxon>
        <taxon>Gammaproteobacteria</taxon>
        <taxon>Cellvibrionales</taxon>
        <taxon>Halieaceae</taxon>
        <taxon>Aequoribacter</taxon>
    </lineage>
</organism>
<dbReference type="STRING" id="2518989.IMCC3088_550"/>
<accession>F3KZV7</accession>
<protein>
    <submittedName>
        <fullName evidence="5">Beta-xylosidase</fullName>
    </submittedName>
</protein>
<evidence type="ECO:0000256" key="4">
    <source>
        <dbReference type="RuleBase" id="RU361187"/>
    </source>
</evidence>
<dbReference type="eggNOG" id="COG3507">
    <property type="taxonomic scope" value="Bacteria"/>
</dbReference>
<dbReference type="Gene3D" id="2.115.10.20">
    <property type="entry name" value="Glycosyl hydrolase domain, family 43"/>
    <property type="match status" value="1"/>
</dbReference>
<keyword evidence="2 4" id="KW-0378">Hydrolase</keyword>
<dbReference type="Pfam" id="PF17851">
    <property type="entry name" value="GH43_C2"/>
    <property type="match status" value="1"/>
</dbReference>
<dbReference type="InterPro" id="IPR013320">
    <property type="entry name" value="ConA-like_dom_sf"/>
</dbReference>
<sequence length="579" mass="65368">MLKMAIMKNRKTRRTKAIRYVLMAFLSTTLNGAVNASDAGFTNPILRGGYPDPSICRKGDDFYVVNSSFEYFPGLPIHHSKDLINWELIGYGLHRPEQASSAVNLVDVQSDGGIHAPSIRCHNDRYYIITTNVYSPPEPGVPTQMVNFVITADDPAGPWSQPHVIEGAPGIDPDLFFESDGTVWYVGNHAPENPAFQGEGEIWLQQLDPTEWKLIGERYFLWRGALKGAIWAEGPHIYKKDGRYYLLIAEGGTSFDHAVTVASSDSLTGPYIGNSRNPILTSRHLSYDNWVNSTGHADLVELDDGRWFAVALGIRSDIARRSNMGRESHLIPVIWEEEPYEWKAEKLTWPVFAPSSGRVERENPSPFPGTRQNKPSTFVDNFDQANLKLDWNFRRVPKPGLFSLQAREGFLRLYADAALPRNRGRASLMGIRQTESDFEYIAEMKFEPLHEGSQAGITLFQKDDNYMRFTVEQTDSGYRLAVHVREARSEYENSLETLELTDYQGRIQLRIDSSKSSYALAYSLDEGKTWAEVASVPGDKFISQGYTGAYLGLFALSQQNQPGDFADFDWVKYAPRPRF</sequence>
<dbReference type="InterPro" id="IPR023296">
    <property type="entry name" value="Glyco_hydro_beta-prop_sf"/>
</dbReference>
<proteinExistence type="inferred from homology"/>
<dbReference type="InterPro" id="IPR006710">
    <property type="entry name" value="Glyco_hydro_43"/>
</dbReference>
<dbReference type="PANTHER" id="PTHR42812:SF5">
    <property type="entry name" value="ENDO-ARABINASE"/>
    <property type="match status" value="1"/>
</dbReference>
<dbReference type="InterPro" id="IPR051795">
    <property type="entry name" value="Glycosyl_Hydrlase_43"/>
</dbReference>
<dbReference type="Proteomes" id="UP000005615">
    <property type="component" value="Unassembled WGS sequence"/>
</dbReference>
<dbReference type="AlphaFoldDB" id="F3KZV7"/>
<dbReference type="GO" id="GO:0004553">
    <property type="term" value="F:hydrolase activity, hydrolyzing O-glycosyl compounds"/>
    <property type="evidence" value="ECO:0007669"/>
    <property type="project" value="InterPro"/>
</dbReference>
<dbReference type="GO" id="GO:0005975">
    <property type="term" value="P:carbohydrate metabolic process"/>
    <property type="evidence" value="ECO:0007669"/>
    <property type="project" value="InterPro"/>
</dbReference>
<evidence type="ECO:0000256" key="2">
    <source>
        <dbReference type="ARBA" id="ARBA00022801"/>
    </source>
</evidence>
<dbReference type="SUPFAM" id="SSF75005">
    <property type="entry name" value="Arabinanase/levansucrase/invertase"/>
    <property type="match status" value="1"/>
</dbReference>
<dbReference type="InterPro" id="IPR041542">
    <property type="entry name" value="GH43_C2"/>
</dbReference>
<dbReference type="EMBL" id="AEIG01000015">
    <property type="protein sequence ID" value="EGG30411.1"/>
    <property type="molecule type" value="Genomic_DNA"/>
</dbReference>
<keyword evidence="6" id="KW-1185">Reference proteome</keyword>
<evidence type="ECO:0000313" key="6">
    <source>
        <dbReference type="Proteomes" id="UP000005615"/>
    </source>
</evidence>
<evidence type="ECO:0000313" key="5">
    <source>
        <dbReference type="EMBL" id="EGG30411.1"/>
    </source>
</evidence>
<keyword evidence="3 4" id="KW-0326">Glycosidase</keyword>
<name>F3KZV7_9GAMM</name>
<dbReference type="SUPFAM" id="SSF49899">
    <property type="entry name" value="Concanavalin A-like lectins/glucanases"/>
    <property type="match status" value="1"/>
</dbReference>
<dbReference type="PANTHER" id="PTHR42812">
    <property type="entry name" value="BETA-XYLOSIDASE"/>
    <property type="match status" value="1"/>
</dbReference>
<comment type="caution">
    <text evidence="5">The sequence shown here is derived from an EMBL/GenBank/DDBJ whole genome shotgun (WGS) entry which is preliminary data.</text>
</comment>
<evidence type="ECO:0000256" key="3">
    <source>
        <dbReference type="ARBA" id="ARBA00023295"/>
    </source>
</evidence>
<dbReference type="Pfam" id="PF04616">
    <property type="entry name" value="Glyco_hydro_43"/>
    <property type="match status" value="1"/>
</dbReference>
<dbReference type="Gene3D" id="2.60.120.200">
    <property type="match status" value="1"/>
</dbReference>
<dbReference type="CDD" id="cd18617">
    <property type="entry name" value="GH43_XynB-like"/>
    <property type="match status" value="1"/>
</dbReference>
<comment type="similarity">
    <text evidence="1 4">Belongs to the glycosyl hydrolase 43 family.</text>
</comment>
<evidence type="ECO:0000256" key="1">
    <source>
        <dbReference type="ARBA" id="ARBA00009865"/>
    </source>
</evidence>
<reference evidence="5 6" key="1">
    <citation type="journal article" date="2011" name="J. Bacteriol.">
        <title>Genome sequence of strain IMCC3088, a proteorhodopsin-containing marine bacterium belonging to the OM60/NOR5 clade.</title>
        <authorList>
            <person name="Jang Y."/>
            <person name="Oh H.M."/>
            <person name="Kang I."/>
            <person name="Lee K."/>
            <person name="Yang S.J."/>
            <person name="Cho J.C."/>
        </authorList>
    </citation>
    <scope>NUCLEOTIDE SEQUENCE [LARGE SCALE GENOMIC DNA]</scope>
    <source>
        <strain evidence="5 6">IMCC3088</strain>
    </source>
</reference>